<evidence type="ECO:0000256" key="2">
    <source>
        <dbReference type="ARBA" id="ARBA00022603"/>
    </source>
</evidence>
<evidence type="ECO:0000256" key="5">
    <source>
        <dbReference type="ARBA" id="ARBA00023098"/>
    </source>
</evidence>
<keyword evidence="2" id="KW-0489">Methyltransferase</keyword>
<dbReference type="Proteomes" id="UP001215503">
    <property type="component" value="Unassembled WGS sequence"/>
</dbReference>
<keyword evidence="5" id="KW-0443">Lipid metabolism</keyword>
<comment type="caution">
    <text evidence="6">The sequence shown here is derived from an EMBL/GenBank/DDBJ whole genome shotgun (WGS) entry which is preliminary data.</text>
</comment>
<dbReference type="InterPro" id="IPR003333">
    <property type="entry name" value="CMAS"/>
</dbReference>
<evidence type="ECO:0000256" key="3">
    <source>
        <dbReference type="ARBA" id="ARBA00022679"/>
    </source>
</evidence>
<name>A0ABT5YIW5_9PROT</name>
<dbReference type="RefSeq" id="WP_275819706.1">
    <property type="nucleotide sequence ID" value="NZ_JARHUD010000001.1"/>
</dbReference>
<dbReference type="EMBL" id="JARHUD010000001">
    <property type="protein sequence ID" value="MDF2094852.1"/>
    <property type="molecule type" value="Genomic_DNA"/>
</dbReference>
<dbReference type="Gene3D" id="3.40.50.150">
    <property type="entry name" value="Vaccinia Virus protein VP39"/>
    <property type="match status" value="1"/>
</dbReference>
<keyword evidence="3" id="KW-0808">Transferase</keyword>
<dbReference type="InterPro" id="IPR050723">
    <property type="entry name" value="CFA/CMAS"/>
</dbReference>
<accession>A0ABT5YIW5</accession>
<dbReference type="SUPFAM" id="SSF53335">
    <property type="entry name" value="S-adenosyl-L-methionine-dependent methyltransferases"/>
    <property type="match status" value="1"/>
</dbReference>
<dbReference type="InterPro" id="IPR029063">
    <property type="entry name" value="SAM-dependent_MTases_sf"/>
</dbReference>
<reference evidence="6 7" key="1">
    <citation type="submission" date="2023-03" db="EMBL/GenBank/DDBJ databases">
        <title>Fodinicurvata sp. CAU 1616 isolated from sea sendiment.</title>
        <authorList>
            <person name="Kim W."/>
        </authorList>
    </citation>
    <scope>NUCLEOTIDE SEQUENCE [LARGE SCALE GENOMIC DNA]</scope>
    <source>
        <strain evidence="6 7">CAU 1616</strain>
    </source>
</reference>
<evidence type="ECO:0000256" key="4">
    <source>
        <dbReference type="ARBA" id="ARBA00022691"/>
    </source>
</evidence>
<evidence type="ECO:0000313" key="7">
    <source>
        <dbReference type="Proteomes" id="UP001215503"/>
    </source>
</evidence>
<evidence type="ECO:0000313" key="6">
    <source>
        <dbReference type="EMBL" id="MDF2094852.1"/>
    </source>
</evidence>
<evidence type="ECO:0000256" key="1">
    <source>
        <dbReference type="ARBA" id="ARBA00010815"/>
    </source>
</evidence>
<organism evidence="6 7">
    <name type="scientific">Aquibaculum arenosum</name>
    <dbReference type="NCBI Taxonomy" id="3032591"/>
    <lineage>
        <taxon>Bacteria</taxon>
        <taxon>Pseudomonadati</taxon>
        <taxon>Pseudomonadota</taxon>
        <taxon>Alphaproteobacteria</taxon>
        <taxon>Rhodospirillales</taxon>
        <taxon>Rhodovibrionaceae</taxon>
        <taxon>Aquibaculum</taxon>
    </lineage>
</organism>
<dbReference type="PANTHER" id="PTHR43667">
    <property type="entry name" value="CYCLOPROPANE-FATTY-ACYL-PHOSPHOLIPID SYNTHASE"/>
    <property type="match status" value="1"/>
</dbReference>
<gene>
    <name evidence="6" type="ORF">P2G67_02540</name>
</gene>
<keyword evidence="4" id="KW-0949">S-adenosyl-L-methionine</keyword>
<comment type="similarity">
    <text evidence="1">Belongs to the CFA/CMAS family.</text>
</comment>
<dbReference type="Pfam" id="PF02353">
    <property type="entry name" value="CMAS"/>
    <property type="match status" value="1"/>
</dbReference>
<dbReference type="PANTHER" id="PTHR43667:SF1">
    <property type="entry name" value="CYCLOPROPANE-FATTY-ACYL-PHOSPHOLIPID SYNTHASE"/>
    <property type="match status" value="1"/>
</dbReference>
<protein>
    <submittedName>
        <fullName evidence="6">Cyclopropane-fatty-acyl-phospholipid synthase</fullName>
    </submittedName>
</protein>
<proteinExistence type="inferred from homology"/>
<keyword evidence="7" id="KW-1185">Reference proteome</keyword>
<sequence>MPAPLSDSARLQAARRLLAFVAAKVELPLSVRLWDGSTVALGAEAAGQGHILVTGPEVLGALLRRPSLDTLFRVYAKGGLEAEGLNLIQLFTLLRQGRKRARPSLGALLRGLPWSAMLPLLTARGPVGQMQHAYGGDEEAKDRARRDDKRLVQFHYDVSNDFYALFLDPEMVYSCAYFQSWETPLEQAQRDKLDLICRKLRLQPGDRFLDIGCGWGALLCHAAQHYGVEAHGVTLSQEQFEFAEHKVAALGLQDRVTIQLEDYRNLEGRWDKIASIGMYEHVGIPGYPAYFRKIRDLLADGGVFLNHGITRRAKGKQRKFGRISGGKRVILKYIFPGSELDHIGHTAQQMEAAGFEVHDVEGLRRHYARTCALWYERLAAQRAEAVALVGEERYRMWLAYLAGVALGFDQGPLRLFQIVATRLAADGTAPLPPTRADLYEERGLHAP</sequence>
<dbReference type="CDD" id="cd02440">
    <property type="entry name" value="AdoMet_MTases"/>
    <property type="match status" value="1"/>
</dbReference>
<dbReference type="PIRSF" id="PIRSF003085">
    <property type="entry name" value="CMAS"/>
    <property type="match status" value="1"/>
</dbReference>